<proteinExistence type="predicted"/>
<dbReference type="GO" id="GO:0031932">
    <property type="term" value="C:TORC2 complex"/>
    <property type="evidence" value="ECO:0007669"/>
    <property type="project" value="TreeGrafter"/>
</dbReference>
<dbReference type="PANTHER" id="PTHR11139:SF119">
    <property type="entry name" value="SERINE_THREONINE-PROTEIN KINASE SMG1"/>
    <property type="match status" value="1"/>
</dbReference>
<dbReference type="Pfam" id="PF02260">
    <property type="entry name" value="FATC"/>
    <property type="match status" value="1"/>
</dbReference>
<organism evidence="3 4">
    <name type="scientific">Anopheles maculatus</name>
    <dbReference type="NCBI Taxonomy" id="74869"/>
    <lineage>
        <taxon>Eukaryota</taxon>
        <taxon>Metazoa</taxon>
        <taxon>Ecdysozoa</taxon>
        <taxon>Arthropoda</taxon>
        <taxon>Hexapoda</taxon>
        <taxon>Insecta</taxon>
        <taxon>Pterygota</taxon>
        <taxon>Neoptera</taxon>
        <taxon>Endopterygota</taxon>
        <taxon>Diptera</taxon>
        <taxon>Nematocera</taxon>
        <taxon>Culicoidea</taxon>
        <taxon>Culicidae</taxon>
        <taxon>Anophelinae</taxon>
        <taxon>Anopheles</taxon>
        <taxon>Anopheles maculatus group</taxon>
    </lineage>
</organism>
<dbReference type="GO" id="GO:0005634">
    <property type="term" value="C:nucleus"/>
    <property type="evidence" value="ECO:0007669"/>
    <property type="project" value="TreeGrafter"/>
</dbReference>
<keyword evidence="4" id="KW-1185">Reference proteome</keyword>
<feature type="compositionally biased region" description="Polar residues" evidence="1">
    <location>
        <begin position="9"/>
        <end position="21"/>
    </location>
</feature>
<accession>A0A182SF96</accession>
<dbReference type="InterPro" id="IPR003152">
    <property type="entry name" value="FATC_dom"/>
</dbReference>
<dbReference type="InterPro" id="IPR050517">
    <property type="entry name" value="DDR_Repair_Kinase"/>
</dbReference>
<dbReference type="GO" id="GO:0004674">
    <property type="term" value="F:protein serine/threonine kinase activity"/>
    <property type="evidence" value="ECO:0007669"/>
    <property type="project" value="TreeGrafter"/>
</dbReference>
<feature type="compositionally biased region" description="Basic and acidic residues" evidence="1">
    <location>
        <begin position="391"/>
        <end position="413"/>
    </location>
</feature>
<dbReference type="GO" id="GO:0005737">
    <property type="term" value="C:cytoplasm"/>
    <property type="evidence" value="ECO:0007669"/>
    <property type="project" value="TreeGrafter"/>
</dbReference>
<reference evidence="4" key="1">
    <citation type="submission" date="2013-09" db="EMBL/GenBank/DDBJ databases">
        <title>The Genome Sequence of Anopheles maculatus species B.</title>
        <authorList>
            <consortium name="The Broad Institute Genomics Platform"/>
            <person name="Neafsey D.E."/>
            <person name="Besansky N."/>
            <person name="Howell P."/>
            <person name="Walton C."/>
            <person name="Young S.K."/>
            <person name="Zeng Q."/>
            <person name="Gargeya S."/>
            <person name="Fitzgerald M."/>
            <person name="Haas B."/>
            <person name="Abouelleil A."/>
            <person name="Allen A.W."/>
            <person name="Alvarado L."/>
            <person name="Arachchi H.M."/>
            <person name="Berlin A.M."/>
            <person name="Chapman S.B."/>
            <person name="Gainer-Dewar J."/>
            <person name="Goldberg J."/>
            <person name="Griggs A."/>
            <person name="Gujja S."/>
            <person name="Hansen M."/>
            <person name="Howarth C."/>
            <person name="Imamovic A."/>
            <person name="Ireland A."/>
            <person name="Larimer J."/>
            <person name="McCowan C."/>
            <person name="Murphy C."/>
            <person name="Pearson M."/>
            <person name="Poon T.W."/>
            <person name="Priest M."/>
            <person name="Roberts A."/>
            <person name="Saif S."/>
            <person name="Shea T."/>
            <person name="Sisk P."/>
            <person name="Sykes S."/>
            <person name="Wortman J."/>
            <person name="Nusbaum C."/>
            <person name="Birren B."/>
        </authorList>
    </citation>
    <scope>NUCLEOTIDE SEQUENCE [LARGE SCALE GENOMIC DNA]</scope>
    <source>
        <strain evidence="4">maculatus3</strain>
    </source>
</reference>
<dbReference type="SMART" id="SM01343">
    <property type="entry name" value="FATC"/>
    <property type="match status" value="1"/>
</dbReference>
<evidence type="ECO:0000256" key="1">
    <source>
        <dbReference type="SAM" id="MobiDB-lite"/>
    </source>
</evidence>
<dbReference type="GO" id="GO:0031929">
    <property type="term" value="P:TOR signaling"/>
    <property type="evidence" value="ECO:0007669"/>
    <property type="project" value="TreeGrafter"/>
</dbReference>
<name>A0A182SF96_9DIPT</name>
<sequence>MYELHNGALPQQNQTDETSVSSSISVDRFMKRFVRLRVAGRGPLAALCVMQESDPKAADISHPLLANDTNWLQNLTEAVQSLAPIPTLLLTALDQLKRHTEALRNRLAWASAAHPPLCPLELPVAFEQSSSHSVESSSRWIQSLERILRYGQVVLRYESTRQRDETSLANEFSSLAERWQKTLTGYTVRGASFVSPTEEALVELLDPEGSVDPTWISNVRALIDDMTDQVLTKIARLEQDERTLQTALQAAAKHLLKLVHKHDDVVGDIRSLLRTQLRIGGSSALRDYLQRYRRFLDLLQNAHEAVLATVARTANEASDVTGASWSVDDAGEMVDELLTLLHDVFEQLFQFDEPPDDDTAQDEKETAEGAREEDEEDDDVSGTDGASSSVHLHDPAPPDRKEQKQKEQKEQKRNAYAVSVWRRIRMKLEGRDPDPVRRCGVTEQVAWMIDEAMEPSNLAVLYEGWTPWV</sequence>
<protein>
    <submittedName>
        <fullName evidence="3">FATC domain-containing protein</fullName>
    </submittedName>
</protein>
<feature type="compositionally biased region" description="Acidic residues" evidence="1">
    <location>
        <begin position="371"/>
        <end position="381"/>
    </location>
</feature>
<evidence type="ECO:0000313" key="3">
    <source>
        <dbReference type="EnsemblMetazoa" id="AMAM005619-PA"/>
    </source>
</evidence>
<reference evidence="3" key="2">
    <citation type="submission" date="2020-05" db="UniProtKB">
        <authorList>
            <consortium name="EnsemblMetazoa"/>
        </authorList>
    </citation>
    <scope>IDENTIFICATION</scope>
    <source>
        <strain evidence="3">maculatus3</strain>
    </source>
</reference>
<feature type="region of interest" description="Disordered" evidence="1">
    <location>
        <begin position="1"/>
        <end position="21"/>
    </location>
</feature>
<dbReference type="GO" id="GO:0031931">
    <property type="term" value="C:TORC1 complex"/>
    <property type="evidence" value="ECO:0007669"/>
    <property type="project" value="TreeGrafter"/>
</dbReference>
<dbReference type="EnsemblMetazoa" id="AMAM005619-RA">
    <property type="protein sequence ID" value="AMAM005619-PA"/>
    <property type="gene ID" value="AMAM005619"/>
</dbReference>
<feature type="region of interest" description="Disordered" evidence="1">
    <location>
        <begin position="352"/>
        <end position="414"/>
    </location>
</feature>
<feature type="compositionally biased region" description="Basic and acidic residues" evidence="1">
    <location>
        <begin position="361"/>
        <end position="370"/>
    </location>
</feature>
<dbReference type="VEuPathDB" id="VectorBase:AMAM005619"/>
<evidence type="ECO:0000259" key="2">
    <source>
        <dbReference type="PROSITE" id="PS51190"/>
    </source>
</evidence>
<dbReference type="Proteomes" id="UP000075901">
    <property type="component" value="Unassembled WGS sequence"/>
</dbReference>
<dbReference type="GO" id="GO:0016242">
    <property type="term" value="P:negative regulation of macroautophagy"/>
    <property type="evidence" value="ECO:0007669"/>
    <property type="project" value="TreeGrafter"/>
</dbReference>
<dbReference type="AlphaFoldDB" id="A0A182SF96"/>
<dbReference type="PANTHER" id="PTHR11139">
    <property type="entry name" value="ATAXIA TELANGIECTASIA MUTATED ATM -RELATED"/>
    <property type="match status" value="1"/>
</dbReference>
<dbReference type="PROSITE" id="PS51190">
    <property type="entry name" value="FATC"/>
    <property type="match status" value="1"/>
</dbReference>
<evidence type="ECO:0000313" key="4">
    <source>
        <dbReference type="Proteomes" id="UP000075901"/>
    </source>
</evidence>
<feature type="domain" description="FATC" evidence="2">
    <location>
        <begin position="437"/>
        <end position="469"/>
    </location>
</feature>